<evidence type="ECO:0000313" key="2">
    <source>
        <dbReference type="Proteomes" id="UP000887577"/>
    </source>
</evidence>
<evidence type="ECO:0000313" key="3">
    <source>
        <dbReference type="WBParaSite" id="PSU_v2.g18407.t1"/>
    </source>
</evidence>
<dbReference type="WBParaSite" id="PSU_v2.g18407.t1">
    <property type="protein sequence ID" value="PSU_v2.g18407.t1"/>
    <property type="gene ID" value="PSU_v2.g18407"/>
</dbReference>
<protein>
    <submittedName>
        <fullName evidence="3">Uncharacterized protein</fullName>
    </submittedName>
</protein>
<name>A0A914YG33_9BILA</name>
<feature type="compositionally biased region" description="Low complexity" evidence="1">
    <location>
        <begin position="147"/>
        <end position="161"/>
    </location>
</feature>
<dbReference type="AlphaFoldDB" id="A0A914YG33"/>
<accession>A0A914YG33</accession>
<dbReference type="Proteomes" id="UP000887577">
    <property type="component" value="Unplaced"/>
</dbReference>
<feature type="compositionally biased region" description="Basic and acidic residues" evidence="1">
    <location>
        <begin position="44"/>
        <end position="72"/>
    </location>
</feature>
<organism evidence="2 3">
    <name type="scientific">Panagrolaimus superbus</name>
    <dbReference type="NCBI Taxonomy" id="310955"/>
    <lineage>
        <taxon>Eukaryota</taxon>
        <taxon>Metazoa</taxon>
        <taxon>Ecdysozoa</taxon>
        <taxon>Nematoda</taxon>
        <taxon>Chromadorea</taxon>
        <taxon>Rhabditida</taxon>
        <taxon>Tylenchina</taxon>
        <taxon>Panagrolaimomorpha</taxon>
        <taxon>Panagrolaimoidea</taxon>
        <taxon>Panagrolaimidae</taxon>
        <taxon>Panagrolaimus</taxon>
    </lineage>
</organism>
<reference evidence="3" key="1">
    <citation type="submission" date="2022-11" db="UniProtKB">
        <authorList>
            <consortium name="WormBaseParasite"/>
        </authorList>
    </citation>
    <scope>IDENTIFICATION</scope>
</reference>
<sequence>MNEYMLEFLFNLYKERRHFGFTFSKLDSILRKNYPRYFEELEERRQQSSAVVDRRPPSSQHGRNDTEFRSSRQDNYQPRNDRPQRFEQQQSHSQTCNDSQQRNYRNENFNSQNARDNNYRGSFENRAPTQQNSQRNGTTNNGGRDFYNSNGSYRSNNNGNN</sequence>
<evidence type="ECO:0000256" key="1">
    <source>
        <dbReference type="SAM" id="MobiDB-lite"/>
    </source>
</evidence>
<feature type="compositionally biased region" description="Polar residues" evidence="1">
    <location>
        <begin position="86"/>
        <end position="120"/>
    </location>
</feature>
<keyword evidence="2" id="KW-1185">Reference proteome</keyword>
<proteinExistence type="predicted"/>
<feature type="region of interest" description="Disordered" evidence="1">
    <location>
        <begin position="44"/>
        <end position="161"/>
    </location>
</feature>
<feature type="compositionally biased region" description="Polar residues" evidence="1">
    <location>
        <begin position="127"/>
        <end position="142"/>
    </location>
</feature>